<reference evidence="2" key="1">
    <citation type="journal article" date="2014" name="Int. J. Syst. Evol. Microbiol.">
        <title>Complete genome sequence of Corynebacterium casei LMG S-19264T (=DSM 44701T), isolated from a smear-ripened cheese.</title>
        <authorList>
            <consortium name="US DOE Joint Genome Institute (JGI-PGF)"/>
            <person name="Walter F."/>
            <person name="Albersmeier A."/>
            <person name="Kalinowski J."/>
            <person name="Ruckert C."/>
        </authorList>
    </citation>
    <scope>NUCLEOTIDE SEQUENCE</scope>
    <source>
        <strain evidence="2">JCM 4125</strain>
    </source>
</reference>
<dbReference type="GO" id="GO:0008270">
    <property type="term" value="F:zinc ion binding"/>
    <property type="evidence" value="ECO:0007669"/>
    <property type="project" value="InterPro"/>
</dbReference>
<accession>A0A918M0U0</accession>
<name>A0A918M0U0_9ACTN</name>
<dbReference type="Proteomes" id="UP000646776">
    <property type="component" value="Unassembled WGS sequence"/>
</dbReference>
<sequence length="114" mass="12205">MTGWVPRPDGGRPEGRYCAHADAVATPPERHEGEGCAECVARGRHAWVRLLECLDCGHLGCCDSSPGAHATAHHESTGHPVARSAERGETWAWCYACELYLRPVDDDGPAAAEG</sequence>
<reference evidence="2" key="2">
    <citation type="submission" date="2020-09" db="EMBL/GenBank/DDBJ databases">
        <authorList>
            <person name="Sun Q."/>
            <person name="Ohkuma M."/>
        </authorList>
    </citation>
    <scope>NUCLEOTIDE SEQUENCE</scope>
    <source>
        <strain evidence="2">JCM 4125</strain>
    </source>
</reference>
<feature type="domain" description="UBP-type" evidence="1">
    <location>
        <begin position="16"/>
        <end position="114"/>
    </location>
</feature>
<dbReference type="SUPFAM" id="SSF57850">
    <property type="entry name" value="RING/U-box"/>
    <property type="match status" value="1"/>
</dbReference>
<organism evidence="2 3">
    <name type="scientific">Streptomyces phaeofaciens</name>
    <dbReference type="NCBI Taxonomy" id="68254"/>
    <lineage>
        <taxon>Bacteria</taxon>
        <taxon>Bacillati</taxon>
        <taxon>Actinomycetota</taxon>
        <taxon>Actinomycetes</taxon>
        <taxon>Kitasatosporales</taxon>
        <taxon>Streptomycetaceae</taxon>
        <taxon>Streptomyces</taxon>
    </lineage>
</organism>
<comment type="caution">
    <text evidence="2">The sequence shown here is derived from an EMBL/GenBank/DDBJ whole genome shotgun (WGS) entry which is preliminary data.</text>
</comment>
<protein>
    <recommendedName>
        <fullName evidence="1">UBP-type domain-containing protein</fullName>
    </recommendedName>
</protein>
<gene>
    <name evidence="2" type="ORF">GCM10010226_86020</name>
</gene>
<dbReference type="InterPro" id="IPR001607">
    <property type="entry name" value="Znf_UBP"/>
</dbReference>
<dbReference type="EMBL" id="BMSA01000047">
    <property type="protein sequence ID" value="GGT95104.1"/>
    <property type="molecule type" value="Genomic_DNA"/>
</dbReference>
<dbReference type="Pfam" id="PF02148">
    <property type="entry name" value="zf-UBP"/>
    <property type="match status" value="1"/>
</dbReference>
<dbReference type="Gene3D" id="3.30.40.10">
    <property type="entry name" value="Zinc/RING finger domain, C3HC4 (zinc finger)"/>
    <property type="match status" value="1"/>
</dbReference>
<keyword evidence="3" id="KW-1185">Reference proteome</keyword>
<evidence type="ECO:0000313" key="2">
    <source>
        <dbReference type="EMBL" id="GGT95104.1"/>
    </source>
</evidence>
<dbReference type="AlphaFoldDB" id="A0A918M0U0"/>
<evidence type="ECO:0000313" key="3">
    <source>
        <dbReference type="Proteomes" id="UP000646776"/>
    </source>
</evidence>
<proteinExistence type="predicted"/>
<evidence type="ECO:0000259" key="1">
    <source>
        <dbReference type="PROSITE" id="PS50271"/>
    </source>
</evidence>
<dbReference type="PROSITE" id="PS50271">
    <property type="entry name" value="ZF_UBP"/>
    <property type="match status" value="1"/>
</dbReference>
<dbReference type="InterPro" id="IPR013083">
    <property type="entry name" value="Znf_RING/FYVE/PHD"/>
</dbReference>